<dbReference type="GO" id="GO:0004111">
    <property type="term" value="F:creatine kinase activity"/>
    <property type="evidence" value="ECO:0007669"/>
    <property type="project" value="InterPro"/>
</dbReference>
<comment type="caution">
    <text evidence="8">Lacks conserved residue(s) required for the propagation of feature annotation.</text>
</comment>
<dbReference type="InterPro" id="IPR022414">
    <property type="entry name" value="ATP-guanido_PTrfase_cat"/>
</dbReference>
<gene>
    <name evidence="11" type="ORF">WN55_08560</name>
</gene>
<dbReference type="Gene3D" id="3.30.590.10">
    <property type="entry name" value="Glutamine synthetase/guanido kinase, catalytic domain"/>
    <property type="match status" value="1"/>
</dbReference>
<feature type="non-terminal residue" evidence="11">
    <location>
        <position position="455"/>
    </location>
</feature>
<dbReference type="EMBL" id="KQ434822">
    <property type="protein sequence ID" value="KZC07178.1"/>
    <property type="molecule type" value="Genomic_DNA"/>
</dbReference>
<feature type="domain" description="Phosphagen kinase N-terminal" evidence="9">
    <location>
        <begin position="26"/>
        <end position="130"/>
    </location>
</feature>
<evidence type="ECO:0000256" key="2">
    <source>
        <dbReference type="ARBA" id="ARBA00012230"/>
    </source>
</evidence>
<protein>
    <recommendedName>
        <fullName evidence="2">arginine kinase</fullName>
        <ecNumber evidence="2">2.7.3.3</ecNumber>
    </recommendedName>
</protein>
<keyword evidence="3 8" id="KW-0808">Transferase</keyword>
<dbReference type="PANTHER" id="PTHR11547">
    <property type="entry name" value="ARGININE OR CREATINE KINASE"/>
    <property type="match status" value="1"/>
</dbReference>
<feature type="non-terminal residue" evidence="11">
    <location>
        <position position="1"/>
    </location>
</feature>
<organism evidence="11 12">
    <name type="scientific">Dufourea novaeangliae</name>
    <name type="common">Sweat bee</name>
    <dbReference type="NCBI Taxonomy" id="178035"/>
    <lineage>
        <taxon>Eukaryota</taxon>
        <taxon>Metazoa</taxon>
        <taxon>Ecdysozoa</taxon>
        <taxon>Arthropoda</taxon>
        <taxon>Hexapoda</taxon>
        <taxon>Insecta</taxon>
        <taxon>Pterygota</taxon>
        <taxon>Neoptera</taxon>
        <taxon>Endopterygota</taxon>
        <taxon>Hymenoptera</taxon>
        <taxon>Apocrita</taxon>
        <taxon>Aculeata</taxon>
        <taxon>Apoidea</taxon>
        <taxon>Anthophila</taxon>
        <taxon>Halictidae</taxon>
        <taxon>Rophitinae</taxon>
        <taxon>Dufourea</taxon>
    </lineage>
</organism>
<evidence type="ECO:0000256" key="6">
    <source>
        <dbReference type="ARBA" id="ARBA00022840"/>
    </source>
</evidence>
<evidence type="ECO:0000259" key="9">
    <source>
        <dbReference type="PROSITE" id="PS51509"/>
    </source>
</evidence>
<evidence type="ECO:0000256" key="5">
    <source>
        <dbReference type="ARBA" id="ARBA00022777"/>
    </source>
</evidence>
<dbReference type="InterPro" id="IPR022413">
    <property type="entry name" value="ATP-guanido_PTrfase_N"/>
</dbReference>
<comment type="similarity">
    <text evidence="1 7">Belongs to the ATP:guanido phosphotransferase family.</text>
</comment>
<dbReference type="Gene3D" id="1.10.135.10">
    <property type="entry name" value="ATP:guanido phosphotransferase, N-terminal domain"/>
    <property type="match status" value="1"/>
</dbReference>
<dbReference type="PROSITE" id="PS51510">
    <property type="entry name" value="PHOSPHAGEN_KINASE_C"/>
    <property type="match status" value="1"/>
</dbReference>
<feature type="binding site" evidence="8">
    <location>
        <begin position="382"/>
        <end position="387"/>
    </location>
    <ligand>
        <name>ATP</name>
        <dbReference type="ChEBI" id="CHEBI:30616"/>
    </ligand>
</feature>
<evidence type="ECO:0000259" key="10">
    <source>
        <dbReference type="PROSITE" id="PS51510"/>
    </source>
</evidence>
<keyword evidence="6 8" id="KW-0067">ATP-binding</keyword>
<dbReference type="InterPro" id="IPR036802">
    <property type="entry name" value="ATP-guanido_PTrfase_N_sf"/>
</dbReference>
<accession>A0A154P7K4</accession>
<dbReference type="GO" id="GO:0005524">
    <property type="term" value="F:ATP binding"/>
    <property type="evidence" value="ECO:0007669"/>
    <property type="project" value="UniProtKB-UniRule"/>
</dbReference>
<keyword evidence="12" id="KW-1185">Reference proteome</keyword>
<dbReference type="GO" id="GO:0005615">
    <property type="term" value="C:extracellular space"/>
    <property type="evidence" value="ECO:0007669"/>
    <property type="project" value="TreeGrafter"/>
</dbReference>
<dbReference type="OrthoDB" id="432281at2759"/>
<sequence>DTYSARRDITEPETLATLERCFRLLAGTKHSTGVKSAGNSGTLINRCLKRPVFDRIKHRVTRMDHNLFDVIWPALKKYGTSSYNSKAGSAYSTSSNSAEENETVSVVAPDYESYIVFGEFFDPLIRDIHCVTASGDLPDHPRTRFFLGEDEDGEETLDKIDEVSITAIEAYDLDPSGKYVQTVTIECSRNLEWYPFPLTSTVNQLENVERIITTELMSQDISTIMAEGSSEDEPGTYFTLNEILDQPSPIRAQLAAAGLLLPITDFEIHDERRLHGKQWPYGRGVYVASAGDLAAWVNIQDHLRIICRTHDNRSGLIGRAYARLAKILVILDRTLTFKKDKKLGFINSRPHAIGNTLRFNSIVRFPELSKEFEHLKHLCVVRGLSFRETVKNDTVRIGNQQSLSITELQTLQDFFRAVTNILALEKELAINNSMKISNLLAGIFRKRSSGKRFQN</sequence>
<evidence type="ECO:0000313" key="12">
    <source>
        <dbReference type="Proteomes" id="UP000076502"/>
    </source>
</evidence>
<name>A0A154P7K4_DUFNO</name>
<proteinExistence type="inferred from homology"/>
<dbReference type="SUPFAM" id="SSF55931">
    <property type="entry name" value="Glutamine synthetase/guanido kinase"/>
    <property type="match status" value="1"/>
</dbReference>
<feature type="binding site" evidence="8">
    <location>
        <begin position="182"/>
        <end position="186"/>
    </location>
    <ligand>
        <name>ATP</name>
        <dbReference type="ChEBI" id="CHEBI:30616"/>
    </ligand>
</feature>
<evidence type="ECO:0000256" key="1">
    <source>
        <dbReference type="ARBA" id="ARBA00006798"/>
    </source>
</evidence>
<keyword evidence="4 8" id="KW-0547">Nucleotide-binding</keyword>
<dbReference type="PROSITE" id="PS51509">
    <property type="entry name" value="PHOSPHAGEN_KINASE_N"/>
    <property type="match status" value="1"/>
</dbReference>
<dbReference type="EC" id="2.7.3.3" evidence="2"/>
<dbReference type="AlphaFoldDB" id="A0A154P7K4"/>
<reference evidence="11 12" key="1">
    <citation type="submission" date="2015-07" db="EMBL/GenBank/DDBJ databases">
        <title>The genome of Dufourea novaeangliae.</title>
        <authorList>
            <person name="Pan H."/>
            <person name="Kapheim K."/>
        </authorList>
    </citation>
    <scope>NUCLEOTIDE SEQUENCE [LARGE SCALE GENOMIC DNA]</scope>
    <source>
        <strain evidence="11">0120121106</strain>
        <tissue evidence="11">Whole body</tissue>
    </source>
</reference>
<dbReference type="GO" id="GO:0046314">
    <property type="term" value="P:phosphocreatine biosynthetic process"/>
    <property type="evidence" value="ECO:0007669"/>
    <property type="project" value="InterPro"/>
</dbReference>
<feature type="binding site" evidence="8">
    <location>
        <position position="304"/>
    </location>
    <ligand>
        <name>ATP</name>
        <dbReference type="ChEBI" id="CHEBI:30616"/>
    </ligand>
</feature>
<evidence type="ECO:0000256" key="8">
    <source>
        <dbReference type="PROSITE-ProRule" id="PRU00843"/>
    </source>
</evidence>
<dbReference type="PANTHER" id="PTHR11547:SF15">
    <property type="entry name" value="ARGININE KINASE"/>
    <property type="match status" value="1"/>
</dbReference>
<evidence type="ECO:0000256" key="4">
    <source>
        <dbReference type="ARBA" id="ARBA00022741"/>
    </source>
</evidence>
<evidence type="ECO:0000313" key="11">
    <source>
        <dbReference type="EMBL" id="KZC07178.1"/>
    </source>
</evidence>
<dbReference type="GO" id="GO:0004054">
    <property type="term" value="F:arginine kinase activity"/>
    <property type="evidence" value="ECO:0007669"/>
    <property type="project" value="UniProtKB-EC"/>
</dbReference>
<evidence type="ECO:0000256" key="3">
    <source>
        <dbReference type="ARBA" id="ARBA00022679"/>
    </source>
</evidence>
<dbReference type="InterPro" id="IPR000749">
    <property type="entry name" value="ATP-guanido_PTrfase"/>
</dbReference>
<feature type="binding site" evidence="8">
    <location>
        <begin position="358"/>
        <end position="362"/>
    </location>
    <ligand>
        <name>ATP</name>
        <dbReference type="ChEBI" id="CHEBI:30616"/>
    </ligand>
</feature>
<evidence type="ECO:0000256" key="7">
    <source>
        <dbReference type="PROSITE-ProRule" id="PRU00842"/>
    </source>
</evidence>
<dbReference type="Proteomes" id="UP000076502">
    <property type="component" value="Unassembled WGS sequence"/>
</dbReference>
<dbReference type="Pfam" id="PF02807">
    <property type="entry name" value="ATP-gua_PtransN"/>
    <property type="match status" value="1"/>
</dbReference>
<feature type="domain" description="Phosphagen kinase C-terminal" evidence="10">
    <location>
        <begin position="179"/>
        <end position="428"/>
    </location>
</feature>
<dbReference type="STRING" id="178035.A0A154P7K4"/>
<keyword evidence="5 8" id="KW-0418">Kinase</keyword>
<dbReference type="Pfam" id="PF00217">
    <property type="entry name" value="ATP-gua_Ptrans"/>
    <property type="match status" value="1"/>
</dbReference>
<dbReference type="SUPFAM" id="SSF48034">
    <property type="entry name" value="Guanido kinase N-terminal domain"/>
    <property type="match status" value="1"/>
</dbReference>
<dbReference type="InterPro" id="IPR014746">
    <property type="entry name" value="Gln_synth/guanido_kin_cat_dom"/>
</dbReference>